<accession>A0A9D1W250</accession>
<keyword evidence="7" id="KW-0460">Magnesium</keyword>
<evidence type="ECO:0000256" key="8">
    <source>
        <dbReference type="RuleBase" id="RU003835"/>
    </source>
</evidence>
<dbReference type="Proteomes" id="UP000886847">
    <property type="component" value="Unassembled WGS sequence"/>
</dbReference>
<proteinExistence type="inferred from homology"/>
<dbReference type="SUPFAM" id="SSF53067">
    <property type="entry name" value="Actin-like ATPase domain"/>
    <property type="match status" value="2"/>
</dbReference>
<sequence>MKILVVNAGSSSLKYQLFDMDTESVIVKGGVERIGIRGSVLHHKWAQGEKVIEQDMPNHKVAMQAVLDALVHPEYGAIHSMSEIDAVGHRVLHSGGDFDGSVLLDDEVLKICKKNAELGPLHMPANILGIEACREVMPHTPMALVFDTAFHATMPPHAYMYAVDYDDYKNYKVRKYGFHGTSHKYVSQEAIKYLGRGAAGTKIITAHLGGGSSLSAVMDGKCVDTSMGFTPLAGVPMGTRSGDIDPAVLEFLAAKKGYTVLDCINYLNKQCGVAGISGISSDFRDLTKAAAEGNERAQLALDMFAYAVKKYIGSYIAAMDGLDCLVFTAGIGENTWQVREMICDKMDCFGIALDAEKNRLKNDGAIHDITGEGSKVKVLVIPTNEELVIARETKELVEA</sequence>
<dbReference type="InterPro" id="IPR023865">
    <property type="entry name" value="Aliphatic_acid_kinase_CS"/>
</dbReference>
<evidence type="ECO:0000256" key="5">
    <source>
        <dbReference type="ARBA" id="ARBA00022777"/>
    </source>
</evidence>
<evidence type="ECO:0000256" key="6">
    <source>
        <dbReference type="ARBA" id="ARBA00022840"/>
    </source>
</evidence>
<keyword evidence="3 7" id="KW-0808">Transferase</keyword>
<reference evidence="9" key="2">
    <citation type="submission" date="2021-04" db="EMBL/GenBank/DDBJ databases">
        <authorList>
            <person name="Gilroy R."/>
        </authorList>
    </citation>
    <scope>NUCLEOTIDE SEQUENCE</scope>
    <source>
        <strain evidence="9">2189</strain>
    </source>
</reference>
<comment type="pathway">
    <text evidence="7">Metabolic intermediate biosynthesis; acetyl-CoA biosynthesis; acetyl-CoA from acetate: step 1/2.</text>
</comment>
<dbReference type="GO" id="GO:0005737">
    <property type="term" value="C:cytoplasm"/>
    <property type="evidence" value="ECO:0007669"/>
    <property type="project" value="UniProtKB-SubCell"/>
</dbReference>
<dbReference type="GO" id="GO:0005524">
    <property type="term" value="F:ATP binding"/>
    <property type="evidence" value="ECO:0007669"/>
    <property type="project" value="UniProtKB-KW"/>
</dbReference>
<dbReference type="GO" id="GO:0006083">
    <property type="term" value="P:acetate metabolic process"/>
    <property type="evidence" value="ECO:0007669"/>
    <property type="project" value="TreeGrafter"/>
</dbReference>
<feature type="site" description="Transition state stabilizer" evidence="7">
    <location>
        <position position="179"/>
    </location>
</feature>
<feature type="active site" description="Proton donor/acceptor" evidence="7">
    <location>
        <position position="147"/>
    </location>
</feature>
<feature type="site" description="Transition state stabilizer" evidence="7">
    <location>
        <position position="240"/>
    </location>
</feature>
<dbReference type="EC" id="2.7.2.1" evidence="7"/>
<name>A0A9D1W250_9FIRM</name>
<feature type="binding site" evidence="7">
    <location>
        <begin position="282"/>
        <end position="284"/>
    </location>
    <ligand>
        <name>ATP</name>
        <dbReference type="ChEBI" id="CHEBI:30616"/>
    </ligand>
</feature>
<comment type="cofactor">
    <cofactor evidence="7">
        <name>Mg(2+)</name>
        <dbReference type="ChEBI" id="CHEBI:18420"/>
    </cofactor>
    <cofactor evidence="7">
        <name>Mn(2+)</name>
        <dbReference type="ChEBI" id="CHEBI:29035"/>
    </cofactor>
    <text evidence="7">Mg(2+). Can also accept Mn(2+).</text>
</comment>
<dbReference type="PANTHER" id="PTHR21060">
    <property type="entry name" value="ACETATE KINASE"/>
    <property type="match status" value="1"/>
</dbReference>
<dbReference type="HAMAP" id="MF_00020">
    <property type="entry name" value="Acetate_kinase"/>
    <property type="match status" value="1"/>
</dbReference>
<gene>
    <name evidence="7" type="primary">ackA</name>
    <name evidence="9" type="ORF">H9851_07350</name>
</gene>
<feature type="binding site" evidence="7">
    <location>
        <begin position="330"/>
        <end position="334"/>
    </location>
    <ligand>
        <name>ATP</name>
        <dbReference type="ChEBI" id="CHEBI:30616"/>
    </ligand>
</feature>
<dbReference type="PIRSF" id="PIRSF000722">
    <property type="entry name" value="Acetate_prop_kin"/>
    <property type="match status" value="1"/>
</dbReference>
<dbReference type="GO" id="GO:0006085">
    <property type="term" value="P:acetyl-CoA biosynthetic process"/>
    <property type="evidence" value="ECO:0007669"/>
    <property type="project" value="UniProtKB-UniRule"/>
</dbReference>
<comment type="subunit">
    <text evidence="7">Homodimer.</text>
</comment>
<dbReference type="AlphaFoldDB" id="A0A9D1W250"/>
<dbReference type="Gene3D" id="3.30.420.40">
    <property type="match status" value="2"/>
</dbReference>
<comment type="caution">
    <text evidence="9">The sequence shown here is derived from an EMBL/GenBank/DDBJ whole genome shotgun (WGS) entry which is preliminary data.</text>
</comment>
<evidence type="ECO:0000256" key="2">
    <source>
        <dbReference type="ARBA" id="ARBA00022490"/>
    </source>
</evidence>
<feature type="binding site" evidence="7">
    <location>
        <position position="14"/>
    </location>
    <ligand>
        <name>ATP</name>
        <dbReference type="ChEBI" id="CHEBI:30616"/>
    </ligand>
</feature>
<dbReference type="PRINTS" id="PR00471">
    <property type="entry name" value="ACETATEKNASE"/>
</dbReference>
<evidence type="ECO:0000256" key="1">
    <source>
        <dbReference type="ARBA" id="ARBA00008748"/>
    </source>
</evidence>
<keyword evidence="4 7" id="KW-0547">Nucleotide-binding</keyword>
<dbReference type="Pfam" id="PF00871">
    <property type="entry name" value="Acetate_kinase"/>
    <property type="match status" value="1"/>
</dbReference>
<dbReference type="GO" id="GO:0000287">
    <property type="term" value="F:magnesium ion binding"/>
    <property type="evidence" value="ECO:0007669"/>
    <property type="project" value="UniProtKB-UniRule"/>
</dbReference>
<keyword evidence="7" id="KW-0479">Metal-binding</keyword>
<feature type="binding site" evidence="7">
    <location>
        <begin position="207"/>
        <end position="211"/>
    </location>
    <ligand>
        <name>ATP</name>
        <dbReference type="ChEBI" id="CHEBI:30616"/>
    </ligand>
</feature>
<dbReference type="NCBIfam" id="TIGR00016">
    <property type="entry name" value="ackA"/>
    <property type="match status" value="1"/>
</dbReference>
<feature type="binding site" evidence="7">
    <location>
        <position position="7"/>
    </location>
    <ligand>
        <name>Mg(2+)</name>
        <dbReference type="ChEBI" id="CHEBI:18420"/>
    </ligand>
</feature>
<dbReference type="CDD" id="cd24010">
    <property type="entry name" value="ASKHA_NBD_AcK_PK"/>
    <property type="match status" value="1"/>
</dbReference>
<dbReference type="InterPro" id="IPR043129">
    <property type="entry name" value="ATPase_NBD"/>
</dbReference>
<feature type="binding site" evidence="7">
    <location>
        <position position="90"/>
    </location>
    <ligand>
        <name>substrate</name>
    </ligand>
</feature>
<organism evidence="9 10">
    <name type="scientific">Candidatus Borkfalkia faecavium</name>
    <dbReference type="NCBI Taxonomy" id="2838508"/>
    <lineage>
        <taxon>Bacteria</taxon>
        <taxon>Bacillati</taxon>
        <taxon>Bacillota</taxon>
        <taxon>Clostridia</taxon>
        <taxon>Christensenellales</taxon>
        <taxon>Christensenellaceae</taxon>
        <taxon>Candidatus Borkfalkia</taxon>
    </lineage>
</organism>
<evidence type="ECO:0000313" key="9">
    <source>
        <dbReference type="EMBL" id="HIX51076.1"/>
    </source>
</evidence>
<comment type="similarity">
    <text evidence="1 7 8">Belongs to the acetokinase family.</text>
</comment>
<dbReference type="InterPro" id="IPR004372">
    <property type="entry name" value="Ac/propionate_kinase"/>
</dbReference>
<dbReference type="PROSITE" id="PS01075">
    <property type="entry name" value="ACETATE_KINASE_1"/>
    <property type="match status" value="1"/>
</dbReference>
<protein>
    <recommendedName>
        <fullName evidence="7">Acetate kinase</fullName>
        <ecNumber evidence="7">2.7.2.1</ecNumber>
    </recommendedName>
    <alternativeName>
        <fullName evidence="7">Acetokinase</fullName>
    </alternativeName>
</protein>
<keyword evidence="5 7" id="KW-0418">Kinase</keyword>
<dbReference type="InterPro" id="IPR000890">
    <property type="entry name" value="Aliphatic_acid_kin_short-chain"/>
</dbReference>
<reference evidence="9" key="1">
    <citation type="journal article" date="2021" name="PeerJ">
        <title>Extensive microbial diversity within the chicken gut microbiome revealed by metagenomics and culture.</title>
        <authorList>
            <person name="Gilroy R."/>
            <person name="Ravi A."/>
            <person name="Getino M."/>
            <person name="Pursley I."/>
            <person name="Horton D.L."/>
            <person name="Alikhan N.F."/>
            <person name="Baker D."/>
            <person name="Gharbi K."/>
            <person name="Hall N."/>
            <person name="Watson M."/>
            <person name="Adriaenssens E.M."/>
            <person name="Foster-Nyarko E."/>
            <person name="Jarju S."/>
            <person name="Secka A."/>
            <person name="Antonio M."/>
            <person name="Oren A."/>
            <person name="Chaudhuri R.R."/>
            <person name="La Ragione R."/>
            <person name="Hildebrand F."/>
            <person name="Pallen M.J."/>
        </authorList>
    </citation>
    <scope>NUCLEOTIDE SEQUENCE</scope>
    <source>
        <strain evidence="9">2189</strain>
    </source>
</reference>
<comment type="subcellular location">
    <subcellularLocation>
        <location evidence="7">Cytoplasm</location>
    </subcellularLocation>
</comment>
<keyword evidence="6 7" id="KW-0067">ATP-binding</keyword>
<dbReference type="EMBL" id="DXEW01000035">
    <property type="protein sequence ID" value="HIX51076.1"/>
    <property type="molecule type" value="Genomic_DNA"/>
</dbReference>
<dbReference type="GO" id="GO:0008776">
    <property type="term" value="F:acetate kinase activity"/>
    <property type="evidence" value="ECO:0007669"/>
    <property type="project" value="UniProtKB-UniRule"/>
</dbReference>
<dbReference type="PROSITE" id="PS01076">
    <property type="entry name" value="ACETATE_KINASE_2"/>
    <property type="match status" value="1"/>
</dbReference>
<evidence type="ECO:0000256" key="7">
    <source>
        <dbReference type="HAMAP-Rule" id="MF_00020"/>
    </source>
</evidence>
<feature type="binding site" evidence="7">
    <location>
        <position position="385"/>
    </location>
    <ligand>
        <name>Mg(2+)</name>
        <dbReference type="ChEBI" id="CHEBI:18420"/>
    </ligand>
</feature>
<evidence type="ECO:0000256" key="3">
    <source>
        <dbReference type="ARBA" id="ARBA00022679"/>
    </source>
</evidence>
<keyword evidence="2 7" id="KW-0963">Cytoplasm</keyword>
<comment type="catalytic activity">
    <reaction evidence="7">
        <text>acetate + ATP = acetyl phosphate + ADP</text>
        <dbReference type="Rhea" id="RHEA:11352"/>
        <dbReference type="ChEBI" id="CHEBI:22191"/>
        <dbReference type="ChEBI" id="CHEBI:30089"/>
        <dbReference type="ChEBI" id="CHEBI:30616"/>
        <dbReference type="ChEBI" id="CHEBI:456216"/>
        <dbReference type="EC" id="2.7.2.1"/>
    </reaction>
</comment>
<comment type="function">
    <text evidence="7">Catalyzes the formation of acetyl phosphate from acetate and ATP. Can also catalyze the reverse reaction.</text>
</comment>
<evidence type="ECO:0000313" key="10">
    <source>
        <dbReference type="Proteomes" id="UP000886847"/>
    </source>
</evidence>
<evidence type="ECO:0000256" key="4">
    <source>
        <dbReference type="ARBA" id="ARBA00022741"/>
    </source>
</evidence>
<dbReference type="PANTHER" id="PTHR21060:SF15">
    <property type="entry name" value="ACETATE KINASE-RELATED"/>
    <property type="match status" value="1"/>
</dbReference>